<dbReference type="InterPro" id="IPR006685">
    <property type="entry name" value="MscS_channel_2nd"/>
</dbReference>
<dbReference type="RefSeq" id="WP_246409467.1">
    <property type="nucleotide sequence ID" value="NZ_JACHIP010000006.1"/>
</dbReference>
<dbReference type="InterPro" id="IPR049278">
    <property type="entry name" value="MS_channel_C"/>
</dbReference>
<dbReference type="InterPro" id="IPR023408">
    <property type="entry name" value="MscS_beta-dom_sf"/>
</dbReference>
<evidence type="ECO:0000256" key="3">
    <source>
        <dbReference type="ARBA" id="ARBA00022475"/>
    </source>
</evidence>
<comment type="caution">
    <text evidence="11">The sequence shown here is derived from an EMBL/GenBank/DDBJ whole genome shotgun (WGS) entry which is preliminary data.</text>
</comment>
<evidence type="ECO:0000313" key="12">
    <source>
        <dbReference type="Proteomes" id="UP000540989"/>
    </source>
</evidence>
<dbReference type="Proteomes" id="UP000540989">
    <property type="component" value="Unassembled WGS sequence"/>
</dbReference>
<organism evidence="11 12">
    <name type="scientific">Granulicella aggregans</name>
    <dbReference type="NCBI Taxonomy" id="474949"/>
    <lineage>
        <taxon>Bacteria</taxon>
        <taxon>Pseudomonadati</taxon>
        <taxon>Acidobacteriota</taxon>
        <taxon>Terriglobia</taxon>
        <taxon>Terriglobales</taxon>
        <taxon>Acidobacteriaceae</taxon>
        <taxon>Granulicella</taxon>
    </lineage>
</organism>
<evidence type="ECO:0000256" key="2">
    <source>
        <dbReference type="ARBA" id="ARBA00008017"/>
    </source>
</evidence>
<feature type="domain" description="Mechanosensitive ion channel MscS C-terminal" evidence="9">
    <location>
        <begin position="208"/>
        <end position="292"/>
    </location>
</feature>
<dbReference type="SUPFAM" id="SSF50182">
    <property type="entry name" value="Sm-like ribonucleoproteins"/>
    <property type="match status" value="1"/>
</dbReference>
<evidence type="ECO:0000256" key="7">
    <source>
        <dbReference type="SAM" id="Phobius"/>
    </source>
</evidence>
<dbReference type="Pfam" id="PF00924">
    <property type="entry name" value="MS_channel_2nd"/>
    <property type="match status" value="1"/>
</dbReference>
<evidence type="ECO:0000256" key="6">
    <source>
        <dbReference type="ARBA" id="ARBA00023136"/>
    </source>
</evidence>
<dbReference type="Gene3D" id="1.10.287.1260">
    <property type="match status" value="1"/>
</dbReference>
<dbReference type="GO" id="GO:0008381">
    <property type="term" value="F:mechanosensitive monoatomic ion channel activity"/>
    <property type="evidence" value="ECO:0007669"/>
    <property type="project" value="InterPro"/>
</dbReference>
<evidence type="ECO:0000256" key="1">
    <source>
        <dbReference type="ARBA" id="ARBA00004651"/>
    </source>
</evidence>
<dbReference type="InterPro" id="IPR011014">
    <property type="entry name" value="MscS_channel_TM-2"/>
</dbReference>
<reference evidence="11 12" key="1">
    <citation type="submission" date="2020-08" db="EMBL/GenBank/DDBJ databases">
        <title>Genomic Encyclopedia of Type Strains, Phase IV (KMG-V): Genome sequencing to study the core and pangenomes of soil and plant-associated prokaryotes.</title>
        <authorList>
            <person name="Whitman W."/>
        </authorList>
    </citation>
    <scope>NUCLEOTIDE SEQUENCE [LARGE SCALE GENOMIC DNA]</scope>
    <source>
        <strain evidence="11 12">M8UP14</strain>
    </source>
</reference>
<dbReference type="GO" id="GO:0005886">
    <property type="term" value="C:plasma membrane"/>
    <property type="evidence" value="ECO:0007669"/>
    <property type="project" value="UniProtKB-SubCell"/>
</dbReference>
<evidence type="ECO:0000313" key="11">
    <source>
        <dbReference type="EMBL" id="MBB5059454.1"/>
    </source>
</evidence>
<comment type="subcellular location">
    <subcellularLocation>
        <location evidence="1">Cell membrane</location>
        <topology evidence="1">Multi-pass membrane protein</topology>
    </subcellularLocation>
</comment>
<feature type="transmembrane region" description="Helical" evidence="7">
    <location>
        <begin position="89"/>
        <end position="111"/>
    </location>
</feature>
<dbReference type="EMBL" id="JACHIP010000006">
    <property type="protein sequence ID" value="MBB5059454.1"/>
    <property type="molecule type" value="Genomic_DNA"/>
</dbReference>
<feature type="transmembrane region" description="Helical" evidence="7">
    <location>
        <begin position="117"/>
        <end position="137"/>
    </location>
</feature>
<keyword evidence="12" id="KW-1185">Reference proteome</keyword>
<evidence type="ECO:0000259" key="10">
    <source>
        <dbReference type="Pfam" id="PF21088"/>
    </source>
</evidence>
<comment type="similarity">
    <text evidence="2">Belongs to the MscS (TC 1.A.23) family.</text>
</comment>
<feature type="transmembrane region" description="Helical" evidence="7">
    <location>
        <begin position="43"/>
        <end position="64"/>
    </location>
</feature>
<sequence length="320" mass="34887">MLPAIILMQAASTASTAVREERTLEGVERGWHNEIIDFVQLDLPRLAVVLLIAFALTQLVKFFVNRMLRLADRQVGNTQRASQLRTMAAVLRATSYSIIGFIVLLHVLSVFNINLTPLLASAGVLGVGIGLGAQSIFKDMINGILILVEDQFNVGDVVKIASLTGTVEDMSLRRTSLRDGDGTLHIIPNSQIATVSNQSRDFSVGAINLNVDASADPDKVLRLLKAVAMEVRNDVAFKQVVIADPDVPGLDQIKGREVVYPITIKCRANQQWGVLREIRRRIIKTFESEGIPLGTDPANMLVMQHADPTAPPAQQPLIGT</sequence>
<keyword evidence="6 7" id="KW-0472">Membrane</keyword>
<dbReference type="InterPro" id="IPR049142">
    <property type="entry name" value="MS_channel_1st"/>
</dbReference>
<feature type="domain" description="Mechanosensitive ion channel transmembrane helices 2/3" evidence="10">
    <location>
        <begin position="98"/>
        <end position="134"/>
    </location>
</feature>
<name>A0A7W7ZGE7_9BACT</name>
<dbReference type="InterPro" id="IPR011066">
    <property type="entry name" value="MscS_channel_C_sf"/>
</dbReference>
<dbReference type="Gene3D" id="3.30.70.100">
    <property type="match status" value="1"/>
</dbReference>
<accession>A0A7W7ZGE7</accession>
<dbReference type="AlphaFoldDB" id="A0A7W7ZGE7"/>
<dbReference type="Pfam" id="PF21088">
    <property type="entry name" value="MS_channel_1st"/>
    <property type="match status" value="1"/>
</dbReference>
<dbReference type="InterPro" id="IPR045276">
    <property type="entry name" value="YbiO_bact"/>
</dbReference>
<dbReference type="FunFam" id="2.30.30.60:FF:000001">
    <property type="entry name" value="MscS Mechanosensitive ion channel"/>
    <property type="match status" value="1"/>
</dbReference>
<keyword evidence="4 7" id="KW-0812">Transmembrane</keyword>
<dbReference type="SUPFAM" id="SSF82689">
    <property type="entry name" value="Mechanosensitive channel protein MscS (YggB), C-terminal domain"/>
    <property type="match status" value="1"/>
</dbReference>
<keyword evidence="3" id="KW-1003">Cell membrane</keyword>
<keyword evidence="5 7" id="KW-1133">Transmembrane helix</keyword>
<proteinExistence type="inferred from homology"/>
<dbReference type="Gene3D" id="2.30.30.60">
    <property type="match status" value="1"/>
</dbReference>
<evidence type="ECO:0000256" key="5">
    <source>
        <dbReference type="ARBA" id="ARBA00022989"/>
    </source>
</evidence>
<gene>
    <name evidence="11" type="ORF">HDF16_004180</name>
</gene>
<feature type="domain" description="Mechanosensitive ion channel MscS" evidence="8">
    <location>
        <begin position="136"/>
        <end position="200"/>
    </location>
</feature>
<dbReference type="Pfam" id="PF21082">
    <property type="entry name" value="MS_channel_3rd"/>
    <property type="match status" value="1"/>
</dbReference>
<evidence type="ECO:0000259" key="9">
    <source>
        <dbReference type="Pfam" id="PF21082"/>
    </source>
</evidence>
<protein>
    <submittedName>
        <fullName evidence="11">Small conductance mechanosensitive channel</fullName>
    </submittedName>
</protein>
<dbReference type="InterPro" id="IPR010920">
    <property type="entry name" value="LSM_dom_sf"/>
</dbReference>
<dbReference type="SUPFAM" id="SSF82861">
    <property type="entry name" value="Mechanosensitive channel protein MscS (YggB), transmembrane region"/>
    <property type="match status" value="1"/>
</dbReference>
<evidence type="ECO:0000259" key="8">
    <source>
        <dbReference type="Pfam" id="PF00924"/>
    </source>
</evidence>
<evidence type="ECO:0000256" key="4">
    <source>
        <dbReference type="ARBA" id="ARBA00022692"/>
    </source>
</evidence>
<dbReference type="PANTHER" id="PTHR30460">
    <property type="entry name" value="MODERATE CONDUCTANCE MECHANOSENSITIVE CHANNEL YBIO"/>
    <property type="match status" value="1"/>
</dbReference>
<dbReference type="PANTHER" id="PTHR30460:SF0">
    <property type="entry name" value="MODERATE CONDUCTANCE MECHANOSENSITIVE CHANNEL YBIO"/>
    <property type="match status" value="1"/>
</dbReference>